<dbReference type="InterPro" id="IPR000182">
    <property type="entry name" value="GNAT_dom"/>
</dbReference>
<organism evidence="4 5">
    <name type="scientific">Yoonia vestfoldensis SKA53</name>
    <dbReference type="NCBI Taxonomy" id="314232"/>
    <lineage>
        <taxon>Bacteria</taxon>
        <taxon>Pseudomonadati</taxon>
        <taxon>Pseudomonadota</taxon>
        <taxon>Alphaproteobacteria</taxon>
        <taxon>Rhodobacterales</taxon>
        <taxon>Paracoccaceae</taxon>
        <taxon>Yoonia</taxon>
    </lineage>
</organism>
<evidence type="ECO:0000259" key="3">
    <source>
        <dbReference type="PROSITE" id="PS51186"/>
    </source>
</evidence>
<reference evidence="4 5" key="1">
    <citation type="submission" date="2006-01" db="EMBL/GenBank/DDBJ databases">
        <authorList>
            <person name="Hagstrom A."/>
            <person name="Ferriera S."/>
            <person name="Johnson J."/>
            <person name="Kravitz S."/>
            <person name="Halpern A."/>
            <person name="Remington K."/>
            <person name="Beeson K."/>
            <person name="Tran B."/>
            <person name="Rogers Y.-H."/>
            <person name="Friedman R."/>
            <person name="Venter J.C."/>
        </authorList>
    </citation>
    <scope>NUCLEOTIDE SEQUENCE [LARGE SCALE GENOMIC DNA]</scope>
    <source>
        <strain evidence="4 5">SKA53</strain>
    </source>
</reference>
<dbReference type="STRING" id="314232.SKA53_14171"/>
<feature type="domain" description="N-acetyltransferase" evidence="3">
    <location>
        <begin position="1"/>
        <end position="206"/>
    </location>
</feature>
<keyword evidence="1" id="KW-0808">Transferase</keyword>
<name>A3V4Y2_9RHOB</name>
<dbReference type="PROSITE" id="PS51186">
    <property type="entry name" value="GNAT"/>
    <property type="match status" value="1"/>
</dbReference>
<sequence>MKITIGIPDADRAEVAALYWEAFGKKLGFVMGPKDRALVFIGQVLRSDHGICAHDANGRLLGVVGFKTQRGALVSGNFTDLRRVYGWTGAAMRTSLLAALERDTDNDRFLMDGIFVAPAYRGRGVGTALLDAITAEAKTRGYRQVRLDVIDTNRRARALYLQQGFVDTQTYQMGLWRYIFGFRAVTTMVRDIYPDPISAPAAKTKAPPSTT</sequence>
<dbReference type="HOGENOM" id="CLU_105898_0_0_5"/>
<dbReference type="SUPFAM" id="SSF55729">
    <property type="entry name" value="Acyl-CoA N-acyltransferases (Nat)"/>
    <property type="match status" value="1"/>
</dbReference>
<dbReference type="OrthoDB" id="273614at2"/>
<dbReference type="EMBL" id="AAMS01000004">
    <property type="protein sequence ID" value="EAQ06700.1"/>
    <property type="molecule type" value="Genomic_DNA"/>
</dbReference>
<evidence type="ECO:0000256" key="2">
    <source>
        <dbReference type="ARBA" id="ARBA00023315"/>
    </source>
</evidence>
<dbReference type="eggNOG" id="COG0456">
    <property type="taxonomic scope" value="Bacteria"/>
</dbReference>
<dbReference type="AlphaFoldDB" id="A3V4Y2"/>
<keyword evidence="5" id="KW-1185">Reference proteome</keyword>
<protein>
    <submittedName>
        <fullName evidence="4">MobC protein</fullName>
    </submittedName>
</protein>
<accession>A3V4Y2</accession>
<evidence type="ECO:0000313" key="4">
    <source>
        <dbReference type="EMBL" id="EAQ06700.1"/>
    </source>
</evidence>
<dbReference type="GO" id="GO:0016747">
    <property type="term" value="F:acyltransferase activity, transferring groups other than amino-acyl groups"/>
    <property type="evidence" value="ECO:0007669"/>
    <property type="project" value="InterPro"/>
</dbReference>
<dbReference type="InterPro" id="IPR050680">
    <property type="entry name" value="YpeA/RimI_acetyltransf"/>
</dbReference>
<gene>
    <name evidence="4" type="ORF">SKA53_14171</name>
</gene>
<comment type="caution">
    <text evidence="4">The sequence shown here is derived from an EMBL/GenBank/DDBJ whole genome shotgun (WGS) entry which is preliminary data.</text>
</comment>
<evidence type="ECO:0000313" key="5">
    <source>
        <dbReference type="Proteomes" id="UP000004507"/>
    </source>
</evidence>
<proteinExistence type="predicted"/>
<dbReference type="InterPro" id="IPR016181">
    <property type="entry name" value="Acyl_CoA_acyltransferase"/>
</dbReference>
<dbReference type="CDD" id="cd04301">
    <property type="entry name" value="NAT_SF"/>
    <property type="match status" value="1"/>
</dbReference>
<keyword evidence="2" id="KW-0012">Acyltransferase</keyword>
<dbReference type="Pfam" id="PF00583">
    <property type="entry name" value="Acetyltransf_1"/>
    <property type="match status" value="1"/>
</dbReference>
<dbReference type="PANTHER" id="PTHR43420:SF47">
    <property type="entry name" value="N-ACETYLTRANSFERASE DOMAIN-CONTAINING PROTEIN"/>
    <property type="match status" value="1"/>
</dbReference>
<evidence type="ECO:0000256" key="1">
    <source>
        <dbReference type="ARBA" id="ARBA00022679"/>
    </source>
</evidence>
<dbReference type="Gene3D" id="3.40.630.30">
    <property type="match status" value="1"/>
</dbReference>
<dbReference type="Proteomes" id="UP000004507">
    <property type="component" value="Unassembled WGS sequence"/>
</dbReference>
<dbReference type="PANTHER" id="PTHR43420">
    <property type="entry name" value="ACETYLTRANSFERASE"/>
    <property type="match status" value="1"/>
</dbReference>
<dbReference type="RefSeq" id="WP_007206773.1">
    <property type="nucleotide sequence ID" value="NZ_CH672414.1"/>
</dbReference>